<accession>A0ABV6PA72</accession>
<dbReference type="PRINTS" id="PR00368">
    <property type="entry name" value="FADPNR"/>
</dbReference>
<keyword evidence="2" id="KW-0285">Flavoprotein</keyword>
<evidence type="ECO:0000313" key="6">
    <source>
        <dbReference type="Proteomes" id="UP001589862"/>
    </source>
</evidence>
<dbReference type="Pfam" id="PF07992">
    <property type="entry name" value="Pyr_redox_2"/>
    <property type="match status" value="1"/>
</dbReference>
<proteinExistence type="predicted"/>
<dbReference type="RefSeq" id="WP_377458783.1">
    <property type="nucleotide sequence ID" value="NZ_JBHLUB010000027.1"/>
</dbReference>
<dbReference type="EMBL" id="JBHLUB010000027">
    <property type="protein sequence ID" value="MFC0581978.1"/>
    <property type="molecule type" value="Genomic_DNA"/>
</dbReference>
<dbReference type="InterPro" id="IPR050260">
    <property type="entry name" value="FAD-bd_OxRdtase"/>
</dbReference>
<keyword evidence="3" id="KW-0274">FAD</keyword>
<evidence type="ECO:0000256" key="3">
    <source>
        <dbReference type="ARBA" id="ARBA00022827"/>
    </source>
</evidence>
<dbReference type="InterPro" id="IPR036188">
    <property type="entry name" value="FAD/NAD-bd_sf"/>
</dbReference>
<dbReference type="Gene3D" id="3.50.50.60">
    <property type="entry name" value="FAD/NAD(P)-binding domain"/>
    <property type="match status" value="1"/>
</dbReference>
<protein>
    <submittedName>
        <fullName evidence="5">FAD-dependent oxidoreductase</fullName>
    </submittedName>
</protein>
<feature type="domain" description="FAD/NAD(P)-binding" evidence="4">
    <location>
        <begin position="21"/>
        <end position="90"/>
    </location>
</feature>
<dbReference type="Proteomes" id="UP001589862">
    <property type="component" value="Unassembled WGS sequence"/>
</dbReference>
<dbReference type="InterPro" id="IPR023753">
    <property type="entry name" value="FAD/NAD-binding_dom"/>
</dbReference>
<comment type="cofactor">
    <cofactor evidence="1">
        <name>FAD</name>
        <dbReference type="ChEBI" id="CHEBI:57692"/>
    </cofactor>
</comment>
<dbReference type="SUPFAM" id="SSF51905">
    <property type="entry name" value="FAD/NAD(P)-binding domain"/>
    <property type="match status" value="1"/>
</dbReference>
<organism evidence="5 6">
    <name type="scientific">Micrococcoides hystricis</name>
    <dbReference type="NCBI Taxonomy" id="1572761"/>
    <lineage>
        <taxon>Bacteria</taxon>
        <taxon>Bacillati</taxon>
        <taxon>Actinomycetota</taxon>
        <taxon>Actinomycetes</taxon>
        <taxon>Micrococcales</taxon>
        <taxon>Micrococcaceae</taxon>
        <taxon>Micrococcoides</taxon>
    </lineage>
</organism>
<dbReference type="PANTHER" id="PTHR43429:SF3">
    <property type="entry name" value="NITRITE REDUCTASE [NAD(P)H]"/>
    <property type="match status" value="1"/>
</dbReference>
<gene>
    <name evidence="5" type="ORF">ACFFFR_06230</name>
</gene>
<evidence type="ECO:0000256" key="1">
    <source>
        <dbReference type="ARBA" id="ARBA00001974"/>
    </source>
</evidence>
<dbReference type="PANTHER" id="PTHR43429">
    <property type="entry name" value="PYRIDINE NUCLEOTIDE-DISULFIDE OXIDOREDUCTASE DOMAIN-CONTAINING"/>
    <property type="match status" value="1"/>
</dbReference>
<evidence type="ECO:0000259" key="4">
    <source>
        <dbReference type="Pfam" id="PF07992"/>
    </source>
</evidence>
<name>A0ABV6PA72_9MICC</name>
<evidence type="ECO:0000313" key="5">
    <source>
        <dbReference type="EMBL" id="MFC0581978.1"/>
    </source>
</evidence>
<reference evidence="5 6" key="1">
    <citation type="submission" date="2024-09" db="EMBL/GenBank/DDBJ databases">
        <authorList>
            <person name="Sun Q."/>
            <person name="Mori K."/>
        </authorList>
    </citation>
    <scope>NUCLEOTIDE SEQUENCE [LARGE SCALE GENOMIC DNA]</scope>
    <source>
        <strain evidence="5 6">NCAIM B.02604</strain>
    </source>
</reference>
<evidence type="ECO:0000256" key="2">
    <source>
        <dbReference type="ARBA" id="ARBA00022630"/>
    </source>
</evidence>
<comment type="caution">
    <text evidence="5">The sequence shown here is derived from an EMBL/GenBank/DDBJ whole genome shotgun (WGS) entry which is preliminary data.</text>
</comment>
<sequence length="102" mass="10788">MFRPLGRCWPDVIQSAPARIELDGAERVVTLTDGTQLRADQVLVGIGITPNTALAEAMGLEVNDGVVVDERQQTSNAAVFAVGDAARIRTAGCGEVDRVVLL</sequence>
<keyword evidence="6" id="KW-1185">Reference proteome</keyword>